<feature type="zinc finger region" description="CHC2-type" evidence="12 14">
    <location>
        <begin position="37"/>
        <end position="61"/>
    </location>
</feature>
<dbReference type="Gene3D" id="3.90.980.10">
    <property type="entry name" value="DNA primase, catalytic core, N-terminal domain"/>
    <property type="match status" value="1"/>
</dbReference>
<dbReference type="Proteomes" id="UP000501534">
    <property type="component" value="Chromosome"/>
</dbReference>
<dbReference type="InterPro" id="IPR030846">
    <property type="entry name" value="DnaG_bac"/>
</dbReference>
<proteinExistence type="inferred from homology"/>
<keyword evidence="8 12" id="KW-0862">Zinc</keyword>
<dbReference type="GO" id="GO:0003677">
    <property type="term" value="F:DNA binding"/>
    <property type="evidence" value="ECO:0007669"/>
    <property type="project" value="UniProtKB-KW"/>
</dbReference>
<keyword evidence="7 12" id="KW-0863">Zinc-finger</keyword>
<keyword evidence="5 12" id="KW-0235">DNA replication</keyword>
<dbReference type="Pfam" id="PF10410">
    <property type="entry name" value="DnaB_bind"/>
    <property type="match status" value="1"/>
</dbReference>
<dbReference type="PANTHER" id="PTHR30313:SF2">
    <property type="entry name" value="DNA PRIMASE"/>
    <property type="match status" value="1"/>
</dbReference>
<keyword evidence="9" id="KW-0460">Magnesium</keyword>
<comment type="domain">
    <text evidence="12">Contains an N-terminal zinc-binding domain, a central core domain that contains the primase activity, and a C-terminal DnaB-binding domain.</text>
</comment>
<keyword evidence="3 12" id="KW-0808">Transferase</keyword>
<protein>
    <recommendedName>
        <fullName evidence="12 13">DNA primase</fullName>
        <ecNumber evidence="12">2.7.7.101</ecNumber>
    </recommendedName>
</protein>
<dbReference type="InterPro" id="IPR037068">
    <property type="entry name" value="DNA_primase_core_N_sf"/>
</dbReference>
<dbReference type="InterPro" id="IPR034151">
    <property type="entry name" value="TOPRIM_DnaG_bac"/>
</dbReference>
<dbReference type="Pfam" id="PF08278">
    <property type="entry name" value="DnaG_DnaB_bind"/>
    <property type="match status" value="1"/>
</dbReference>
<keyword evidence="11 12" id="KW-0804">Transcription</keyword>
<evidence type="ECO:0000259" key="16">
    <source>
        <dbReference type="PROSITE" id="PS50880"/>
    </source>
</evidence>
<dbReference type="InterPro" id="IPR013264">
    <property type="entry name" value="DNAG_N"/>
</dbReference>
<evidence type="ECO:0000256" key="1">
    <source>
        <dbReference type="ARBA" id="ARBA00022478"/>
    </source>
</evidence>
<dbReference type="PROSITE" id="PS50880">
    <property type="entry name" value="TOPRIM"/>
    <property type="match status" value="1"/>
</dbReference>
<keyword evidence="1 12" id="KW-0240">DNA-directed RNA polymerase</keyword>
<comment type="subunit">
    <text evidence="12">Monomer. Interacts with DnaB.</text>
</comment>
<evidence type="ECO:0000256" key="15">
    <source>
        <dbReference type="SAM" id="MobiDB-lite"/>
    </source>
</evidence>
<feature type="domain" description="Toprim" evidence="16">
    <location>
        <begin position="250"/>
        <end position="332"/>
    </location>
</feature>
<reference evidence="17 18" key="1">
    <citation type="submission" date="2020-04" db="EMBL/GenBank/DDBJ databases">
        <title>Usitatibacter rugosus gen. nov., sp. nov. and Usitatibacter palustris sp. nov., novel members of Usitatibacteraceae fam. nov. within the order Nitrosomonadales isolated from soil.</title>
        <authorList>
            <person name="Huber K.J."/>
            <person name="Neumann-Schaal M."/>
            <person name="Geppert A."/>
            <person name="Luckner M."/>
            <person name="Wanner G."/>
            <person name="Overmann J."/>
        </authorList>
    </citation>
    <scope>NUCLEOTIDE SEQUENCE [LARGE SCALE GENOMIC DNA]</scope>
    <source>
        <strain evidence="17 18">0125_3</strain>
    </source>
</reference>
<dbReference type="InterPro" id="IPR036977">
    <property type="entry name" value="DNA_primase_Znf_CHC2"/>
</dbReference>
<evidence type="ECO:0000256" key="2">
    <source>
        <dbReference type="ARBA" id="ARBA00022515"/>
    </source>
</evidence>
<dbReference type="SMART" id="SM00493">
    <property type="entry name" value="TOPRIM"/>
    <property type="match status" value="1"/>
</dbReference>
<dbReference type="Pfam" id="PF13155">
    <property type="entry name" value="Toprim_2"/>
    <property type="match status" value="1"/>
</dbReference>
<comment type="function">
    <text evidence="12 13">RNA polymerase that catalyzes the synthesis of short RNA molecules used as primers for DNA polymerase during DNA replication.</text>
</comment>
<dbReference type="InterPro" id="IPR006171">
    <property type="entry name" value="TOPRIM_dom"/>
</dbReference>
<evidence type="ECO:0000256" key="11">
    <source>
        <dbReference type="ARBA" id="ARBA00023163"/>
    </source>
</evidence>
<dbReference type="InterPro" id="IPR013173">
    <property type="entry name" value="DNA_primase_DnaG_DnaB-bd_dom"/>
</dbReference>
<keyword evidence="10 12" id="KW-0238">DNA-binding</keyword>
<dbReference type="Gene3D" id="1.20.50.20">
    <property type="entry name" value="DnaG, RNA polymerase domain, helical bundle"/>
    <property type="match status" value="1"/>
</dbReference>
<dbReference type="SUPFAM" id="SSF56731">
    <property type="entry name" value="DNA primase core"/>
    <property type="match status" value="1"/>
</dbReference>
<dbReference type="SMART" id="SM00400">
    <property type="entry name" value="ZnF_CHCC"/>
    <property type="match status" value="1"/>
</dbReference>
<dbReference type="CDD" id="cd03364">
    <property type="entry name" value="TOPRIM_DnaG_primases"/>
    <property type="match status" value="1"/>
</dbReference>
<evidence type="ECO:0000313" key="18">
    <source>
        <dbReference type="Proteomes" id="UP000501534"/>
    </source>
</evidence>
<comment type="similarity">
    <text evidence="12 13">Belongs to the DnaG primase family.</text>
</comment>
<feature type="compositionally biased region" description="Low complexity" evidence="15">
    <location>
        <begin position="423"/>
        <end position="442"/>
    </location>
</feature>
<evidence type="ECO:0000256" key="9">
    <source>
        <dbReference type="ARBA" id="ARBA00022842"/>
    </source>
</evidence>
<dbReference type="GO" id="GO:0003899">
    <property type="term" value="F:DNA-directed RNA polymerase activity"/>
    <property type="evidence" value="ECO:0007669"/>
    <property type="project" value="UniProtKB-UniRule"/>
</dbReference>
<evidence type="ECO:0000313" key="17">
    <source>
        <dbReference type="EMBL" id="QJR09682.1"/>
    </source>
</evidence>
<dbReference type="FunFam" id="3.90.980.10:FF:000001">
    <property type="entry name" value="DNA primase"/>
    <property type="match status" value="1"/>
</dbReference>
<dbReference type="InterPro" id="IPR002694">
    <property type="entry name" value="Znf_CHC2"/>
</dbReference>
<dbReference type="SUPFAM" id="SSF117023">
    <property type="entry name" value="DNA primase DnaG, C-terminal domain"/>
    <property type="match status" value="1"/>
</dbReference>
<dbReference type="InterPro" id="IPR006295">
    <property type="entry name" value="DNA_primase_DnaG"/>
</dbReference>
<evidence type="ECO:0000256" key="12">
    <source>
        <dbReference type="HAMAP-Rule" id="MF_00974"/>
    </source>
</evidence>
<evidence type="ECO:0000256" key="14">
    <source>
        <dbReference type="PIRSR" id="PIRSR002811-1"/>
    </source>
</evidence>
<dbReference type="GO" id="GO:0008270">
    <property type="term" value="F:zinc ion binding"/>
    <property type="evidence" value="ECO:0007669"/>
    <property type="project" value="UniProtKB-UniRule"/>
</dbReference>
<dbReference type="PIRSF" id="PIRSF002811">
    <property type="entry name" value="DnaG"/>
    <property type="match status" value="1"/>
</dbReference>
<dbReference type="Pfam" id="PF08275">
    <property type="entry name" value="DNAG_N"/>
    <property type="match status" value="1"/>
</dbReference>
<dbReference type="Gene3D" id="3.90.580.10">
    <property type="entry name" value="Zinc finger, CHC2-type domain"/>
    <property type="match status" value="1"/>
</dbReference>
<dbReference type="FunFam" id="3.40.1360.10:FF:000002">
    <property type="entry name" value="DNA primase"/>
    <property type="match status" value="1"/>
</dbReference>
<evidence type="ECO:0000256" key="7">
    <source>
        <dbReference type="ARBA" id="ARBA00022771"/>
    </source>
</evidence>
<feature type="region of interest" description="Disordered" evidence="15">
    <location>
        <begin position="423"/>
        <end position="453"/>
    </location>
</feature>
<dbReference type="Pfam" id="PF01807">
    <property type="entry name" value="Zn_ribbon_DnaG"/>
    <property type="match status" value="1"/>
</dbReference>
<keyword evidence="4 12" id="KW-0548">Nucleotidyltransferase</keyword>
<dbReference type="KEGG" id="uru:DSM104443_00731"/>
<dbReference type="GO" id="GO:0000428">
    <property type="term" value="C:DNA-directed RNA polymerase complex"/>
    <property type="evidence" value="ECO:0007669"/>
    <property type="project" value="UniProtKB-KW"/>
</dbReference>
<comment type="catalytic activity">
    <reaction evidence="12">
        <text>ssDNA + n NTP = ssDNA/pppN(pN)n-1 hybrid + (n-1) diphosphate.</text>
        <dbReference type="EC" id="2.7.7.101"/>
    </reaction>
</comment>
<dbReference type="InterPro" id="IPR019475">
    <property type="entry name" value="DNA_primase_DnaB-bd"/>
</dbReference>
<dbReference type="EMBL" id="CP053069">
    <property type="protein sequence ID" value="QJR09682.1"/>
    <property type="molecule type" value="Genomic_DNA"/>
</dbReference>
<comment type="cofactor">
    <cofactor evidence="12 13 14">
        <name>Zn(2+)</name>
        <dbReference type="ChEBI" id="CHEBI:29105"/>
    </cofactor>
    <text evidence="12 13 14">Binds 1 zinc ion per monomer.</text>
</comment>
<name>A0A6M4GRD6_9PROT</name>
<keyword evidence="2 12" id="KW-0639">Primosome</keyword>
<dbReference type="RefSeq" id="WP_171089592.1">
    <property type="nucleotide sequence ID" value="NZ_CP053069.1"/>
</dbReference>
<dbReference type="SUPFAM" id="SSF57783">
    <property type="entry name" value="Zinc beta-ribbon"/>
    <property type="match status" value="1"/>
</dbReference>
<evidence type="ECO:0000256" key="4">
    <source>
        <dbReference type="ARBA" id="ARBA00022695"/>
    </source>
</evidence>
<keyword evidence="6 12" id="KW-0479">Metal-binding</keyword>
<dbReference type="NCBIfam" id="TIGR01391">
    <property type="entry name" value="dnaG"/>
    <property type="match status" value="1"/>
</dbReference>
<dbReference type="Gene3D" id="3.40.1360.10">
    <property type="match status" value="1"/>
</dbReference>
<accession>A0A6M4GRD6</accession>
<dbReference type="InterPro" id="IPR016136">
    <property type="entry name" value="DNA_helicase_N/primase_C"/>
</dbReference>
<evidence type="ECO:0000256" key="3">
    <source>
        <dbReference type="ARBA" id="ARBA00022679"/>
    </source>
</evidence>
<dbReference type="InterPro" id="IPR050219">
    <property type="entry name" value="DnaG_primase"/>
</dbReference>
<dbReference type="EC" id="2.7.7.101" evidence="12"/>
<dbReference type="FunFam" id="3.90.580.10:FF:000001">
    <property type="entry name" value="DNA primase"/>
    <property type="match status" value="1"/>
</dbReference>
<organism evidence="17 18">
    <name type="scientific">Usitatibacter rugosus</name>
    <dbReference type="NCBI Taxonomy" id="2732067"/>
    <lineage>
        <taxon>Bacteria</taxon>
        <taxon>Pseudomonadati</taxon>
        <taxon>Pseudomonadota</taxon>
        <taxon>Betaproteobacteria</taxon>
        <taxon>Nitrosomonadales</taxon>
        <taxon>Usitatibacteraceae</taxon>
        <taxon>Usitatibacter</taxon>
    </lineage>
</organism>
<dbReference type="GO" id="GO:0005737">
    <property type="term" value="C:cytoplasm"/>
    <property type="evidence" value="ECO:0007669"/>
    <property type="project" value="TreeGrafter"/>
</dbReference>
<dbReference type="GO" id="GO:0006269">
    <property type="term" value="P:DNA replication, synthesis of primer"/>
    <property type="evidence" value="ECO:0007669"/>
    <property type="project" value="UniProtKB-UniRule"/>
</dbReference>
<dbReference type="AlphaFoldDB" id="A0A6M4GRD6"/>
<sequence length="600" mass="65960">MIPQDFIQSLLGRVDIVDVIDRYVKLKKAGANFQACCPFHNEKTPSFSVSPSKQFYHCFGCGVHGNAIGFLMEYSGQTYPDAIRTLAESVGLQVPEEKGPARPQSQQAPALTALMMDALNYYRSELKRSPVAIEYLKKRGLSGEIAARYGLGYAPDGWQNLESVYPDYKAAILKDTGLIIENEQGKKYDRFRDRVMFPILDSRGNVIGFGGRVIGEGEPKYLNSPETPLFEKGRELYGLYQARRAIRDANRVVVVEGYMDVVALAQHGVENAVATLGTATTATHVQKLLRLADNVVFSFDGDNAGRKAAWRALEVALPVLADGKAVSFLFLPAEDDPDTFVRAHGKDAFVKELDTARPLSQFLLGELAGREKMETEEGRARFLAEAKPLVAKIGAPALAALVRQRVGELSGLSSQDLGALLPRESAPSAAPASSYGSSYGSSRSRRSEPRSSPAAAEQLRIVGLLVNHPELAAQVELPAGARMTPDREAVRNVLERIREAGPGVTPAMALEVFRGLPEEEIVTTSASGIARELSEGHFDPWPEVSGYFQRWTEEEQKQELQELFVLIREDRASPAERERYSALMQALKSRNETQEMPSKV</sequence>
<keyword evidence="18" id="KW-1185">Reference proteome</keyword>
<dbReference type="PANTHER" id="PTHR30313">
    <property type="entry name" value="DNA PRIMASE"/>
    <property type="match status" value="1"/>
</dbReference>
<dbReference type="Gene3D" id="1.10.860.10">
    <property type="entry name" value="DNAb Helicase, Chain A"/>
    <property type="match status" value="1"/>
</dbReference>
<gene>
    <name evidence="12 17" type="primary">dnaG</name>
    <name evidence="17" type="ORF">DSM104443_00731</name>
</gene>
<evidence type="ECO:0000256" key="8">
    <source>
        <dbReference type="ARBA" id="ARBA00022833"/>
    </source>
</evidence>
<evidence type="ECO:0000256" key="13">
    <source>
        <dbReference type="PIRNR" id="PIRNR002811"/>
    </source>
</evidence>
<evidence type="ECO:0000256" key="6">
    <source>
        <dbReference type="ARBA" id="ARBA00022723"/>
    </source>
</evidence>
<dbReference type="GO" id="GO:1990077">
    <property type="term" value="C:primosome complex"/>
    <property type="evidence" value="ECO:0007669"/>
    <property type="project" value="UniProtKB-KW"/>
</dbReference>
<evidence type="ECO:0000256" key="10">
    <source>
        <dbReference type="ARBA" id="ARBA00023125"/>
    </source>
</evidence>
<dbReference type="HAMAP" id="MF_00974">
    <property type="entry name" value="DNA_primase_DnaG"/>
    <property type="match status" value="1"/>
</dbReference>
<evidence type="ECO:0000256" key="5">
    <source>
        <dbReference type="ARBA" id="ARBA00022705"/>
    </source>
</evidence>